<dbReference type="SFLD" id="SFLDG01064">
    <property type="entry name" value="F420__menaquinone_cofactor_bio"/>
    <property type="match status" value="1"/>
</dbReference>
<dbReference type="AlphaFoldDB" id="A0A1H6ZJ60"/>
<dbReference type="InterPro" id="IPR045567">
    <property type="entry name" value="CofH/MnqC-like_C"/>
</dbReference>
<dbReference type="Proteomes" id="UP000199662">
    <property type="component" value="Unassembled WGS sequence"/>
</dbReference>
<dbReference type="InterPro" id="IPR007197">
    <property type="entry name" value="rSAM"/>
</dbReference>
<dbReference type="InterPro" id="IPR058240">
    <property type="entry name" value="rSAM_sf"/>
</dbReference>
<dbReference type="EMBL" id="FNZK01000009">
    <property type="protein sequence ID" value="SEJ52174.1"/>
    <property type="molecule type" value="Genomic_DNA"/>
</dbReference>
<feature type="domain" description="Radical SAM core" evidence="9">
    <location>
        <begin position="61"/>
        <end position="296"/>
    </location>
</feature>
<dbReference type="GO" id="GO:0044689">
    <property type="term" value="F:7,8-didemethyl-8-hydroxy-5-deazariboflavin synthase activity"/>
    <property type="evidence" value="ECO:0007669"/>
    <property type="project" value="TreeGrafter"/>
</dbReference>
<keyword evidence="6" id="KW-0474">Menaquinone biosynthesis</keyword>
<sequence>MFIVYKKVKSLTEVTKKIGDKILKGERLTKEDGLALYDCDDLAWLGSMADLVRYRISGDYVYYNVNRHINLTNICTSRCSFCAFGCDEDSQQAYEMNQERVLEVVKQATADPDLSGLHIVSGLHPTWPFEYYVNIIRAIKTNFPTLHLKGFTGVEITHFAKISGKSIRQVLQTLMDAGLEALPGGGAEILSDRIRQQLCPNKATASEWLEVAQTAHDLGIKTNASMLYGHIETIEERIDHLLTLRKLQDKTGGFQTFICFPFHPEHTEMANMVQRTSVWDDLKTMAISRLMLDNFRNIKAYWVMLTLPIAQLALGFGANDIDGTIQEEKIMHAAGAKSSTSLSKETLIATIREAGRTPVECDCNFNIVKVF</sequence>
<evidence type="ECO:0000256" key="1">
    <source>
        <dbReference type="ARBA" id="ARBA00022485"/>
    </source>
</evidence>
<evidence type="ECO:0000313" key="11">
    <source>
        <dbReference type="Proteomes" id="UP000199662"/>
    </source>
</evidence>
<evidence type="ECO:0000256" key="3">
    <source>
        <dbReference type="ARBA" id="ARBA00022723"/>
    </source>
</evidence>
<comment type="cofactor">
    <cofactor evidence="6 7">
        <name>[4Fe-4S] cluster</name>
        <dbReference type="ChEBI" id="CHEBI:49883"/>
    </cofactor>
    <text evidence="6 7">Binds 1 [4Fe-4S] cluster. The cluster is coordinated with 3 cysteines and an exchangeable S-adenosyl-L-methionine.</text>
</comment>
<keyword evidence="1 6" id="KW-0004">4Fe-4S</keyword>
<feature type="binding site" evidence="8">
    <location>
        <position position="188"/>
    </location>
    <ligand>
        <name>S-adenosyl-L-methionine</name>
        <dbReference type="ChEBI" id="CHEBI:59789"/>
    </ligand>
</feature>
<dbReference type="InterPro" id="IPR006638">
    <property type="entry name" value="Elp3/MiaA/NifB-like_rSAM"/>
</dbReference>
<keyword evidence="11" id="KW-1185">Reference proteome</keyword>
<dbReference type="PANTHER" id="PTHR43076">
    <property type="entry name" value="FO SYNTHASE (COFH)"/>
    <property type="match status" value="1"/>
</dbReference>
<dbReference type="PANTHER" id="PTHR43076:SF7">
    <property type="entry name" value="AMINODEOXYFUTALOSINE SYNTHASE"/>
    <property type="match status" value="1"/>
</dbReference>
<organism evidence="10 11">
    <name type="scientific">Propionispira arboris</name>
    <dbReference type="NCBI Taxonomy" id="84035"/>
    <lineage>
        <taxon>Bacteria</taxon>
        <taxon>Bacillati</taxon>
        <taxon>Bacillota</taxon>
        <taxon>Negativicutes</taxon>
        <taxon>Selenomonadales</taxon>
        <taxon>Selenomonadaceae</taxon>
        <taxon>Propionispira</taxon>
    </lineage>
</organism>
<comment type="similarity">
    <text evidence="6">Belongs to the radical SAM superfamily. MqnE family.</text>
</comment>
<dbReference type="STRING" id="84035.SAMN05660742_109104"/>
<dbReference type="InterPro" id="IPR034405">
    <property type="entry name" value="F420"/>
</dbReference>
<protein>
    <recommendedName>
        <fullName evidence="6">Aminodeoxyfutalosine synthase</fullName>
        <shortName evidence="6">AFL synthase</shortName>
        <shortName evidence="6">Aminofutalosine synthase</shortName>
        <ecNumber evidence="6">2.5.1.120</ecNumber>
    </recommendedName>
    <alternativeName>
        <fullName evidence="6">Menaquinone biosynthetic enzyme MqnE</fullName>
    </alternativeName>
</protein>
<dbReference type="SFLD" id="SFLDF00343">
    <property type="entry name" value="aminofutalosine_synthase_(mqnE"/>
    <property type="match status" value="1"/>
</dbReference>
<dbReference type="NCBIfam" id="TIGR03700">
    <property type="entry name" value="mena_SCO4494"/>
    <property type="match status" value="1"/>
</dbReference>
<feature type="binding site" evidence="6 7">
    <location>
        <position position="82"/>
    </location>
    <ligand>
        <name>[4Fe-4S] cluster</name>
        <dbReference type="ChEBI" id="CHEBI:49883"/>
        <note>4Fe-4S-S-AdoMet</note>
    </ligand>
</feature>
<evidence type="ECO:0000256" key="5">
    <source>
        <dbReference type="ARBA" id="ARBA00023014"/>
    </source>
</evidence>
<dbReference type="NCBIfam" id="TIGR00423">
    <property type="entry name" value="CofH family radical SAM protein"/>
    <property type="match status" value="1"/>
</dbReference>
<accession>A0A1H6ZJ60</accession>
<evidence type="ECO:0000313" key="10">
    <source>
        <dbReference type="EMBL" id="SEJ52174.1"/>
    </source>
</evidence>
<evidence type="ECO:0000256" key="7">
    <source>
        <dbReference type="PIRSR" id="PIRSR004762-1"/>
    </source>
</evidence>
<evidence type="ECO:0000256" key="2">
    <source>
        <dbReference type="ARBA" id="ARBA00022691"/>
    </source>
</evidence>
<dbReference type="InterPro" id="IPR022432">
    <property type="entry name" value="MqnE"/>
</dbReference>
<comment type="catalytic activity">
    <reaction evidence="6">
        <text>3-[(1-carboxyvinyl)-oxy]benzoate + S-adenosyl-L-methionine + H2O = 6-amino-6-deoxyfutalosine + hydrogencarbonate + L-methionine + H(+)</text>
        <dbReference type="Rhea" id="RHEA:33075"/>
        <dbReference type="ChEBI" id="CHEBI:15377"/>
        <dbReference type="ChEBI" id="CHEBI:15378"/>
        <dbReference type="ChEBI" id="CHEBI:17544"/>
        <dbReference type="ChEBI" id="CHEBI:57844"/>
        <dbReference type="ChEBI" id="CHEBI:59789"/>
        <dbReference type="ChEBI" id="CHEBI:64286"/>
        <dbReference type="ChEBI" id="CHEBI:76981"/>
        <dbReference type="EC" id="2.5.1.120"/>
    </reaction>
</comment>
<feature type="binding site" evidence="6 7">
    <location>
        <position position="75"/>
    </location>
    <ligand>
        <name>[4Fe-4S] cluster</name>
        <dbReference type="ChEBI" id="CHEBI:49883"/>
        <note>4Fe-4S-S-AdoMet</note>
    </ligand>
</feature>
<keyword evidence="6" id="KW-0808">Transferase</keyword>
<feature type="binding site" evidence="6 7">
    <location>
        <position position="79"/>
    </location>
    <ligand>
        <name>[4Fe-4S] cluster</name>
        <dbReference type="ChEBI" id="CHEBI:49883"/>
        <note>4Fe-4S-S-AdoMet</note>
    </ligand>
</feature>
<evidence type="ECO:0000259" key="9">
    <source>
        <dbReference type="PROSITE" id="PS51918"/>
    </source>
</evidence>
<keyword evidence="3 6" id="KW-0479">Metal-binding</keyword>
<dbReference type="Pfam" id="PF04055">
    <property type="entry name" value="Radical_SAM"/>
    <property type="match status" value="1"/>
</dbReference>
<proteinExistence type="inferred from homology"/>
<evidence type="ECO:0000256" key="6">
    <source>
        <dbReference type="HAMAP-Rule" id="MF_00993"/>
    </source>
</evidence>
<dbReference type="GO" id="GO:0051539">
    <property type="term" value="F:4 iron, 4 sulfur cluster binding"/>
    <property type="evidence" value="ECO:0007669"/>
    <property type="project" value="UniProtKB-KW"/>
</dbReference>
<gene>
    <name evidence="6" type="primary">mqnE</name>
    <name evidence="10" type="ORF">SAMN05660742_109104</name>
</gene>
<feature type="binding site" evidence="8">
    <location>
        <position position="81"/>
    </location>
    <ligand>
        <name>S-adenosyl-L-methionine</name>
        <dbReference type="ChEBI" id="CHEBI:59789"/>
    </ligand>
</feature>
<dbReference type="SFLD" id="SFLDF00342">
    <property type="entry name" value="cyclic_dehypoxanthine_futalosi"/>
    <property type="match status" value="1"/>
</dbReference>
<dbReference type="HAMAP" id="MF_00993">
    <property type="entry name" value="MqnE"/>
    <property type="match status" value="1"/>
</dbReference>
<dbReference type="GO" id="GO:0102573">
    <property type="term" value="F:aminodeoxyfutalosine synthase activity"/>
    <property type="evidence" value="ECO:0007669"/>
    <property type="project" value="UniProtKB-EC"/>
</dbReference>
<dbReference type="InterPro" id="IPR020050">
    <property type="entry name" value="FO_synthase_su2"/>
</dbReference>
<dbReference type="SFLD" id="SFLDS00029">
    <property type="entry name" value="Radical_SAM"/>
    <property type="match status" value="1"/>
</dbReference>
<keyword evidence="4 6" id="KW-0408">Iron</keyword>
<keyword evidence="2 6" id="KW-0949">S-adenosyl-L-methionine</keyword>
<dbReference type="SMART" id="SM00729">
    <property type="entry name" value="Elp3"/>
    <property type="match status" value="1"/>
</dbReference>
<dbReference type="UniPathway" id="UPA00079"/>
<dbReference type="GO" id="GO:0005506">
    <property type="term" value="F:iron ion binding"/>
    <property type="evidence" value="ECO:0007669"/>
    <property type="project" value="UniProtKB-UniRule"/>
</dbReference>
<evidence type="ECO:0000256" key="8">
    <source>
        <dbReference type="PIRSR" id="PIRSR004762-2"/>
    </source>
</evidence>
<dbReference type="PROSITE" id="PS51918">
    <property type="entry name" value="RADICAL_SAM"/>
    <property type="match status" value="1"/>
</dbReference>
<dbReference type="InterPro" id="IPR013785">
    <property type="entry name" value="Aldolase_TIM"/>
</dbReference>
<dbReference type="Gene3D" id="3.20.20.70">
    <property type="entry name" value="Aldolase class I"/>
    <property type="match status" value="1"/>
</dbReference>
<name>A0A1H6ZJ60_9FIRM</name>
<dbReference type="GO" id="GO:0009234">
    <property type="term" value="P:menaquinone biosynthetic process"/>
    <property type="evidence" value="ECO:0007669"/>
    <property type="project" value="UniProtKB-UniRule"/>
</dbReference>
<reference evidence="11" key="1">
    <citation type="submission" date="2016-10" db="EMBL/GenBank/DDBJ databases">
        <authorList>
            <person name="Varghese N."/>
            <person name="Submissions S."/>
        </authorList>
    </citation>
    <scope>NUCLEOTIDE SEQUENCE [LARGE SCALE GENOMIC DNA]</scope>
    <source>
        <strain evidence="11">DSM 2179</strain>
    </source>
</reference>
<dbReference type="CDD" id="cd01335">
    <property type="entry name" value="Radical_SAM"/>
    <property type="match status" value="1"/>
</dbReference>
<comment type="pathway">
    <text evidence="6">Quinol/quinone metabolism; menaquinone biosynthesis.</text>
</comment>
<dbReference type="Pfam" id="PF19288">
    <property type="entry name" value="CofH_C"/>
    <property type="match status" value="1"/>
</dbReference>
<comment type="function">
    <text evidence="6">Radical SAM enzyme that catalyzes the addition of the adenosyl radical to the double bond of 3-[(1-carboxyvinyl)oxy]benzoate, leading to aminodeoxyfutalosine (AFL), a key intermediate in the formation of menaquinone (MK, vitamin K2) from chorismate.</text>
</comment>
<dbReference type="PIRSF" id="PIRSF004762">
    <property type="entry name" value="CHP00423"/>
    <property type="match status" value="1"/>
</dbReference>
<evidence type="ECO:0000256" key="4">
    <source>
        <dbReference type="ARBA" id="ARBA00023004"/>
    </source>
</evidence>
<dbReference type="SUPFAM" id="SSF102114">
    <property type="entry name" value="Radical SAM enzymes"/>
    <property type="match status" value="1"/>
</dbReference>
<dbReference type="EC" id="2.5.1.120" evidence="6"/>
<keyword evidence="5 6" id="KW-0411">Iron-sulfur</keyword>
<dbReference type="SFLD" id="SFLDG01389">
    <property type="entry name" value="menaquinone_synthsis_involved"/>
    <property type="match status" value="1"/>
</dbReference>